<organism evidence="9 10">
    <name type="scientific">Sitophilus oryzae</name>
    <name type="common">Rice weevil</name>
    <name type="synonym">Curculio oryzae</name>
    <dbReference type="NCBI Taxonomy" id="7048"/>
    <lineage>
        <taxon>Eukaryota</taxon>
        <taxon>Metazoa</taxon>
        <taxon>Ecdysozoa</taxon>
        <taxon>Arthropoda</taxon>
        <taxon>Hexapoda</taxon>
        <taxon>Insecta</taxon>
        <taxon>Pterygota</taxon>
        <taxon>Neoptera</taxon>
        <taxon>Endopterygota</taxon>
        <taxon>Coleoptera</taxon>
        <taxon>Polyphaga</taxon>
        <taxon>Cucujiformia</taxon>
        <taxon>Curculionidae</taxon>
        <taxon>Dryophthorinae</taxon>
        <taxon>Sitophilus</taxon>
    </lineage>
</organism>
<name>A0A6J2XAX2_SITOR</name>
<dbReference type="InterPro" id="IPR051717">
    <property type="entry name" value="MFS_MFSD6"/>
</dbReference>
<comment type="subcellular location">
    <subcellularLocation>
        <location evidence="1">Membrane</location>
        <topology evidence="1">Multi-pass membrane protein</topology>
    </subcellularLocation>
</comment>
<accession>A0A6J2XAX2</accession>
<dbReference type="InParanoid" id="A0A6J2XAX2"/>
<feature type="transmembrane region" description="Helical" evidence="7">
    <location>
        <begin position="394"/>
        <end position="418"/>
    </location>
</feature>
<dbReference type="PANTHER" id="PTHR16172:SF41">
    <property type="entry name" value="MAJOR FACILITATOR SUPERFAMILY DOMAIN-CONTAINING PROTEIN 6-LIKE"/>
    <property type="match status" value="1"/>
</dbReference>
<reference evidence="10" key="1">
    <citation type="submission" date="2025-08" db="UniProtKB">
        <authorList>
            <consortium name="RefSeq"/>
        </authorList>
    </citation>
    <scope>IDENTIFICATION</scope>
    <source>
        <tissue evidence="10">Gonads</tissue>
    </source>
</reference>
<dbReference type="RefSeq" id="XP_030748306.1">
    <property type="nucleotide sequence ID" value="XM_030892446.1"/>
</dbReference>
<keyword evidence="4 7" id="KW-1133">Transmembrane helix</keyword>
<dbReference type="KEGG" id="soy:115876613"/>
<feature type="transmembrane region" description="Helical" evidence="7">
    <location>
        <begin position="35"/>
        <end position="57"/>
    </location>
</feature>
<gene>
    <name evidence="10" type="primary">LOC115876613</name>
</gene>
<evidence type="ECO:0000313" key="9">
    <source>
        <dbReference type="Proteomes" id="UP000504635"/>
    </source>
</evidence>
<feature type="transmembrane region" description="Helical" evidence="7">
    <location>
        <begin position="542"/>
        <end position="573"/>
    </location>
</feature>
<dbReference type="GeneID" id="115876613"/>
<evidence type="ECO:0000259" key="8">
    <source>
        <dbReference type="Pfam" id="PF12832"/>
    </source>
</evidence>
<feature type="transmembrane region" description="Helical" evidence="7">
    <location>
        <begin position="439"/>
        <end position="461"/>
    </location>
</feature>
<dbReference type="CDD" id="cd17335">
    <property type="entry name" value="MFS_MFSD6"/>
    <property type="match status" value="1"/>
</dbReference>
<dbReference type="GO" id="GO:0016020">
    <property type="term" value="C:membrane"/>
    <property type="evidence" value="ECO:0007669"/>
    <property type="project" value="UniProtKB-SubCell"/>
</dbReference>
<keyword evidence="9" id="KW-1185">Reference proteome</keyword>
<feature type="transmembrane region" description="Helical" evidence="7">
    <location>
        <begin position="69"/>
        <end position="91"/>
    </location>
</feature>
<feature type="transmembrane region" description="Helical" evidence="7">
    <location>
        <begin position="324"/>
        <end position="353"/>
    </location>
</feature>
<evidence type="ECO:0000256" key="7">
    <source>
        <dbReference type="SAM" id="Phobius"/>
    </source>
</evidence>
<feature type="domain" description="Major facilitator superfamily associated" evidence="8">
    <location>
        <begin position="34"/>
        <end position="596"/>
    </location>
</feature>
<dbReference type="Gene3D" id="1.20.1250.20">
    <property type="entry name" value="MFS general substrate transporter like domains"/>
    <property type="match status" value="3"/>
</dbReference>
<dbReference type="FunCoup" id="A0A6J2XAX2">
    <property type="interactions" value="31"/>
</dbReference>
<evidence type="ECO:0000256" key="3">
    <source>
        <dbReference type="ARBA" id="ARBA00022692"/>
    </source>
</evidence>
<dbReference type="Pfam" id="PF12832">
    <property type="entry name" value="MFS_1_like"/>
    <property type="match status" value="1"/>
</dbReference>
<dbReference type="Proteomes" id="UP000504635">
    <property type="component" value="Unplaced"/>
</dbReference>
<dbReference type="AlphaFoldDB" id="A0A6J2XAX2"/>
<sequence length="784" mass="87896">MKEDAAQVNHGTNVEEDKESEPDTKTCYGINKNLIMLKVTLFFLYGATSSLVPYLTVHMQNIGLKMEDISLVYLSLPITTFLAPPITGYLVDKFGRYKPVVIVSFLLTAVLHHALLLIPGQELPRVQPPGYVITHPRRNNVEVWWSPCPSKECPEEEEVDVVLDMCVDHCLLKKNEEQMNPNLVVYGNGTETGLDPGEQDDLIFHIGKNNTRTNSSIVIKLDMHPNLGEPIEQLGIEIEDEGDQNVMELSKRFSNRMLRRYGVKTEELDNLDLRCGGIVYGANYVTKQRIKVMAKDCILQKCQFRHNGPKVCPPDYKESDNKTFWIYFLLRFTGTIMLTAGVTIMDPIALALIEKYGGDFGKERLFSSLGMAIFSPLTGYIMDLNSQRLGHTDYSAAFYAFDILLIISAGAAFMMPLGNKLPSDNVFKDLMNIFKMPKVVVFVMFLYILGNLWGFIESYLFFYLRDLGAPNSLLGVTVTVGTLSSLPFLYGADNIANKIGHVNIIIIAFFAHAARLMGYSFIESAWWCFPFEALESLSVHLMWVAAATYCALLAPSNLLATLIGVCGMAHYSIGRGSGSFIGGHIISKYGIRQSFQIMGFLAVFSGIAYTLLNRFVLKKEEEVNDGDEESIKQLKDNEPKFKDQGTMISSERLSLMVEFNQIGSLTSLGRNHSIRARSNSIRRGSYSGAATKNMKTSKNDLLKSAIEVNHTKSTAKLNKRTESNGQVASDFNTSITRMPPRSQSLAFHEREELIPNEKDEIVYDEIKKKQPSSEKVENIEDRIS</sequence>
<dbReference type="OrthoDB" id="10056177at2759"/>
<feature type="transmembrane region" description="Helical" evidence="7">
    <location>
        <begin position="365"/>
        <end position="382"/>
    </location>
</feature>
<evidence type="ECO:0000313" key="10">
    <source>
        <dbReference type="RefSeq" id="XP_030748306.1"/>
    </source>
</evidence>
<proteinExistence type="inferred from homology"/>
<keyword evidence="3 7" id="KW-0812">Transmembrane</keyword>
<keyword evidence="5 7" id="KW-0472">Membrane</keyword>
<dbReference type="SUPFAM" id="SSF103473">
    <property type="entry name" value="MFS general substrate transporter"/>
    <property type="match status" value="1"/>
</dbReference>
<dbReference type="InterPro" id="IPR024989">
    <property type="entry name" value="MFS_assoc_dom"/>
</dbReference>
<feature type="region of interest" description="Disordered" evidence="6">
    <location>
        <begin position="764"/>
        <end position="784"/>
    </location>
</feature>
<feature type="region of interest" description="Disordered" evidence="6">
    <location>
        <begin position="1"/>
        <end position="23"/>
    </location>
</feature>
<evidence type="ECO:0000256" key="6">
    <source>
        <dbReference type="SAM" id="MobiDB-lite"/>
    </source>
</evidence>
<evidence type="ECO:0000256" key="5">
    <source>
        <dbReference type="ARBA" id="ARBA00023136"/>
    </source>
</evidence>
<feature type="transmembrane region" description="Helical" evidence="7">
    <location>
        <begin position="473"/>
        <end position="490"/>
    </location>
</feature>
<comment type="similarity">
    <text evidence="2">Belongs to the major facilitator superfamily. MFSD6 family.</text>
</comment>
<dbReference type="PANTHER" id="PTHR16172">
    <property type="entry name" value="MAJOR FACILITATOR SUPERFAMILY DOMAIN-CONTAINING PROTEIN 6-LIKE"/>
    <property type="match status" value="1"/>
</dbReference>
<dbReference type="InterPro" id="IPR036259">
    <property type="entry name" value="MFS_trans_sf"/>
</dbReference>
<feature type="transmembrane region" description="Helical" evidence="7">
    <location>
        <begin position="100"/>
        <end position="118"/>
    </location>
</feature>
<protein>
    <submittedName>
        <fullName evidence="10">Uncharacterized protein LOC115876613</fullName>
    </submittedName>
</protein>
<evidence type="ECO:0000256" key="1">
    <source>
        <dbReference type="ARBA" id="ARBA00004141"/>
    </source>
</evidence>
<evidence type="ECO:0000256" key="4">
    <source>
        <dbReference type="ARBA" id="ARBA00022989"/>
    </source>
</evidence>
<feature type="transmembrane region" description="Helical" evidence="7">
    <location>
        <begin position="594"/>
        <end position="612"/>
    </location>
</feature>
<evidence type="ECO:0000256" key="2">
    <source>
        <dbReference type="ARBA" id="ARBA00005241"/>
    </source>
</evidence>
<feature type="transmembrane region" description="Helical" evidence="7">
    <location>
        <begin position="502"/>
        <end position="522"/>
    </location>
</feature>